<accession>A0A9E3H636</accession>
<proteinExistence type="predicted"/>
<protein>
    <submittedName>
        <fullName evidence="1">Uncharacterized protein</fullName>
    </submittedName>
</protein>
<name>A0A9E3H636_9NOST</name>
<organism evidence="1 2">
    <name type="scientific">Pelatocladus maniniholoensis HA4357-MV3</name>
    <dbReference type="NCBI Taxonomy" id="1117104"/>
    <lineage>
        <taxon>Bacteria</taxon>
        <taxon>Bacillati</taxon>
        <taxon>Cyanobacteriota</taxon>
        <taxon>Cyanophyceae</taxon>
        <taxon>Nostocales</taxon>
        <taxon>Nostocaceae</taxon>
        <taxon>Pelatocladus</taxon>
    </lineage>
</organism>
<dbReference type="Proteomes" id="UP000813215">
    <property type="component" value="Unassembled WGS sequence"/>
</dbReference>
<evidence type="ECO:0000313" key="2">
    <source>
        <dbReference type="Proteomes" id="UP000813215"/>
    </source>
</evidence>
<dbReference type="EMBL" id="JAHHHW010000064">
    <property type="protein sequence ID" value="MBW4431281.1"/>
    <property type="molecule type" value="Genomic_DNA"/>
</dbReference>
<comment type="caution">
    <text evidence="1">The sequence shown here is derived from an EMBL/GenBank/DDBJ whole genome shotgun (WGS) entry which is preliminary data.</text>
</comment>
<feature type="non-terminal residue" evidence="1">
    <location>
        <position position="240"/>
    </location>
</feature>
<sequence length="240" mass="26446">MVEAIICSFITEPQDLQYIFDVVNQVLDNNHVLGSIKDVQTALKEVSLEHDREIQMNLIFEENYLTGFNFSFKNKPTKTTATIPFKQQEIEMQIESGCIIFHEPPITTIDVATTEVKGNLSISDSSKSEIIVAPGLQVEGQHIITPENAEIEEALNSPCSGFEKMNPALINLVQRLESRNEIDGLWLTGLTLKAGVSLASTLQTENKPDSQAAGLAIIQRFGQVLPQEFAELKTGTSAKA</sequence>
<reference evidence="1" key="1">
    <citation type="submission" date="2021-05" db="EMBL/GenBank/DDBJ databases">
        <authorList>
            <person name="Pietrasiak N."/>
            <person name="Ward R."/>
            <person name="Stajich J.E."/>
            <person name="Kurbessoian T."/>
        </authorList>
    </citation>
    <scope>NUCLEOTIDE SEQUENCE</scope>
    <source>
        <strain evidence="1">HA4357-MV3</strain>
    </source>
</reference>
<gene>
    <name evidence="1" type="ORF">KME28_06010</name>
</gene>
<dbReference type="AlphaFoldDB" id="A0A9E3H636"/>
<reference evidence="1" key="2">
    <citation type="journal article" date="2022" name="Microbiol. Resour. Announc.">
        <title>Metagenome Sequencing to Explore Phylogenomics of Terrestrial Cyanobacteria.</title>
        <authorList>
            <person name="Ward R.D."/>
            <person name="Stajich J.E."/>
            <person name="Johansen J.R."/>
            <person name="Huntemann M."/>
            <person name="Clum A."/>
            <person name="Foster B."/>
            <person name="Foster B."/>
            <person name="Roux S."/>
            <person name="Palaniappan K."/>
            <person name="Varghese N."/>
            <person name="Mukherjee S."/>
            <person name="Reddy T.B.K."/>
            <person name="Daum C."/>
            <person name="Copeland A."/>
            <person name="Chen I.A."/>
            <person name="Ivanova N.N."/>
            <person name="Kyrpides N.C."/>
            <person name="Shapiro N."/>
            <person name="Eloe-Fadrosh E.A."/>
            <person name="Pietrasiak N."/>
        </authorList>
    </citation>
    <scope>NUCLEOTIDE SEQUENCE</scope>
    <source>
        <strain evidence="1">HA4357-MV3</strain>
    </source>
</reference>
<evidence type="ECO:0000313" key="1">
    <source>
        <dbReference type="EMBL" id="MBW4431281.1"/>
    </source>
</evidence>